<dbReference type="InterPro" id="IPR029033">
    <property type="entry name" value="His_PPase_superfam"/>
</dbReference>
<dbReference type="InterPro" id="IPR000560">
    <property type="entry name" value="His_Pase_clade-2"/>
</dbReference>
<dbReference type="EC" id="3.1.3.26" evidence="4"/>
<name>A0A846MXH1_9PROT</name>
<dbReference type="SUPFAM" id="SSF53254">
    <property type="entry name" value="Phosphoglycerate mutase-like"/>
    <property type="match status" value="1"/>
</dbReference>
<dbReference type="GO" id="GO:0050308">
    <property type="term" value="F:sugar-phosphatase activity"/>
    <property type="evidence" value="ECO:0007669"/>
    <property type="project" value="TreeGrafter"/>
</dbReference>
<dbReference type="GO" id="GO:0030288">
    <property type="term" value="C:outer membrane-bounded periplasmic space"/>
    <property type="evidence" value="ECO:0007669"/>
    <property type="project" value="TreeGrafter"/>
</dbReference>
<dbReference type="PANTHER" id="PTHR11567">
    <property type="entry name" value="ACID PHOSPHATASE-RELATED"/>
    <property type="match status" value="1"/>
</dbReference>
<dbReference type="GO" id="GO:0003993">
    <property type="term" value="F:acid phosphatase activity"/>
    <property type="evidence" value="ECO:0007669"/>
    <property type="project" value="UniProtKB-EC"/>
</dbReference>
<dbReference type="InterPro" id="IPR033379">
    <property type="entry name" value="Acid_Pase_AS"/>
</dbReference>
<dbReference type="InterPro" id="IPR050645">
    <property type="entry name" value="Histidine_acid_phosphatase"/>
</dbReference>
<comment type="similarity">
    <text evidence="1">Belongs to the histidine acid phosphatase family.</text>
</comment>
<accession>A0A846MXH1</accession>
<dbReference type="GO" id="GO:0008707">
    <property type="term" value="F:inositol hexakisphosphate 4-phosphatase activity"/>
    <property type="evidence" value="ECO:0007669"/>
    <property type="project" value="UniProtKB-EC"/>
</dbReference>
<dbReference type="PANTHER" id="PTHR11567:SF110">
    <property type="entry name" value="2-PHOSPHOXYLOSE PHOSPHATASE 1"/>
    <property type="match status" value="1"/>
</dbReference>
<evidence type="ECO:0000256" key="3">
    <source>
        <dbReference type="SAM" id="SignalP"/>
    </source>
</evidence>
<feature type="signal peptide" evidence="3">
    <location>
        <begin position="1"/>
        <end position="22"/>
    </location>
</feature>
<reference evidence="4 5" key="1">
    <citation type="submission" date="2020-03" db="EMBL/GenBank/DDBJ databases">
        <title>Genomic Encyclopedia of Type Strains, Phase IV (KMG-IV): sequencing the most valuable type-strain genomes for metagenomic binning, comparative biology and taxonomic classification.</title>
        <authorList>
            <person name="Goeker M."/>
        </authorList>
    </citation>
    <scope>NUCLEOTIDE SEQUENCE [LARGE SCALE GENOMIC DNA]</scope>
    <source>
        <strain evidence="4 5">DSM 19867</strain>
    </source>
</reference>
<dbReference type="EC" id="3.1.3.2" evidence="4"/>
<comment type="caution">
    <text evidence="4">The sequence shown here is derived from an EMBL/GenBank/DDBJ whole genome shotgun (WGS) entry which is preliminary data.</text>
</comment>
<dbReference type="Gene3D" id="3.40.50.1240">
    <property type="entry name" value="Phosphoglycerate mutase-like"/>
    <property type="match status" value="2"/>
</dbReference>
<dbReference type="PROSITE" id="PS00616">
    <property type="entry name" value="HIS_ACID_PHOSPHAT_1"/>
    <property type="match status" value="1"/>
</dbReference>
<keyword evidence="5" id="KW-1185">Reference proteome</keyword>
<keyword evidence="3" id="KW-0732">Signal</keyword>
<organism evidence="4 5">
    <name type="scientific">Rhizomicrobium palustre</name>
    <dbReference type="NCBI Taxonomy" id="189966"/>
    <lineage>
        <taxon>Bacteria</taxon>
        <taxon>Pseudomonadati</taxon>
        <taxon>Pseudomonadota</taxon>
        <taxon>Alphaproteobacteria</taxon>
        <taxon>Micropepsales</taxon>
        <taxon>Micropepsaceae</taxon>
        <taxon>Rhizomicrobium</taxon>
    </lineage>
</organism>
<dbReference type="CDD" id="cd07061">
    <property type="entry name" value="HP_HAP_like"/>
    <property type="match status" value="1"/>
</dbReference>
<dbReference type="AlphaFoldDB" id="A0A846MXH1"/>
<keyword evidence="2 4" id="KW-0378">Hydrolase</keyword>
<dbReference type="RefSeq" id="WP_167081575.1">
    <property type="nucleotide sequence ID" value="NZ_BAAADC010000001.1"/>
</dbReference>
<protein>
    <submittedName>
        <fullName evidence="4">4-phytase/acid phosphatase</fullName>
        <ecNumber evidence="4">3.1.3.2</ecNumber>
        <ecNumber evidence="4">3.1.3.26</ecNumber>
    </submittedName>
</protein>
<evidence type="ECO:0000256" key="2">
    <source>
        <dbReference type="ARBA" id="ARBA00022801"/>
    </source>
</evidence>
<sequence>MKSLRAAALLFACALPVHSAVAQTNGAERLERVVIVERHGVRPPTKAPEAIAKFAEQPWPQWSVKPGELTAHGAEAIALMGAALKRVYMEKGLLAATPCPKNVFVWSDSADQRTRASGDAVLKGFGCEAQSHHLEPGIDDPLFDPIAAGICPVDPEKGKAALQARLPIILDKPGVRASYLKARATMQAILTPNGCGKEGQRACLISEGEDKVVIRKGEVRLDGPLDNASGLTENLLLEYSEGKPLSVVGWGRAGDKLSEVLTLHNLYADIFRSAPYMASRRGSLLAQQVVDILEGQPSHFKGAAPVPMDAKLVLFLGHDTNLSNMAGFLNATWSLAGQPDDTAPNTAIAFERWRRADGSAVVRVNVFFQSLDETRKLTPIKTPRVLELCGREGCPLTEITQKISANVSQDCLH</sequence>
<dbReference type="EMBL" id="JAASRM010000001">
    <property type="protein sequence ID" value="NIK87720.1"/>
    <property type="molecule type" value="Genomic_DNA"/>
</dbReference>
<proteinExistence type="inferred from homology"/>
<dbReference type="Proteomes" id="UP000570514">
    <property type="component" value="Unassembled WGS sequence"/>
</dbReference>
<evidence type="ECO:0000313" key="5">
    <source>
        <dbReference type="Proteomes" id="UP000570514"/>
    </source>
</evidence>
<dbReference type="Pfam" id="PF00328">
    <property type="entry name" value="His_Phos_2"/>
    <property type="match status" value="2"/>
</dbReference>
<gene>
    <name evidence="4" type="ORF">FHS83_001038</name>
</gene>
<feature type="chain" id="PRO_5032697357" evidence="3">
    <location>
        <begin position="23"/>
        <end position="413"/>
    </location>
</feature>
<evidence type="ECO:0000256" key="1">
    <source>
        <dbReference type="ARBA" id="ARBA00005375"/>
    </source>
</evidence>
<evidence type="ECO:0000313" key="4">
    <source>
        <dbReference type="EMBL" id="NIK87720.1"/>
    </source>
</evidence>